<sequence>MVEQSKSKKKRRRFSIGKARWIALGLLAAFLFVRVWDPGPLQTVRVKTFDFFQQLEPREIMQDSPVVIIDLDEASLKEVGQWPWPRNQIAQMVLNLFKMGVSVVGFDIIFAEPDRMNSQSVVKSLHGLDQETKDKILKIQSNDAIFADLIKRAGKVVVGQSVLPFERKYEDRKRLKSRVFERRANRNVPNPRDWVPGVPGLLRNIEPIELAAAGHGLLALQPEIDGIVRRVPAFFKKSKKLYPAFSLEVMRVAFGKGGMIAKGTEAGIADVNLQGRRRFLVPRAILQDKSIEKIPYDPMFNRLAYLEIAVGEGKQLIKRAAMQGNKYPLQKFTKGFDKTKFTVLNTPLIRVAT</sequence>
<dbReference type="InterPro" id="IPR007890">
    <property type="entry name" value="CHASE2"/>
</dbReference>
<dbReference type="AlphaFoldDB" id="A0A382CF77"/>
<dbReference type="Pfam" id="PF05226">
    <property type="entry name" value="CHASE2"/>
    <property type="match status" value="1"/>
</dbReference>
<evidence type="ECO:0000313" key="2">
    <source>
        <dbReference type="EMBL" id="SVB24755.1"/>
    </source>
</evidence>
<evidence type="ECO:0000259" key="1">
    <source>
        <dbReference type="SMART" id="SM01080"/>
    </source>
</evidence>
<name>A0A382CF77_9ZZZZ</name>
<organism evidence="2">
    <name type="scientific">marine metagenome</name>
    <dbReference type="NCBI Taxonomy" id="408172"/>
    <lineage>
        <taxon>unclassified sequences</taxon>
        <taxon>metagenomes</taxon>
        <taxon>ecological metagenomes</taxon>
    </lineage>
</organism>
<dbReference type="EMBL" id="UINC01034230">
    <property type="protein sequence ID" value="SVB24755.1"/>
    <property type="molecule type" value="Genomic_DNA"/>
</dbReference>
<gene>
    <name evidence="2" type="ORF">METZ01_LOCUS177609</name>
</gene>
<dbReference type="SMART" id="SM01080">
    <property type="entry name" value="CHASE2"/>
    <property type="match status" value="1"/>
</dbReference>
<reference evidence="2" key="1">
    <citation type="submission" date="2018-05" db="EMBL/GenBank/DDBJ databases">
        <authorList>
            <person name="Lanie J.A."/>
            <person name="Ng W.-L."/>
            <person name="Kazmierczak K.M."/>
            <person name="Andrzejewski T.M."/>
            <person name="Davidsen T.M."/>
            <person name="Wayne K.J."/>
            <person name="Tettelin H."/>
            <person name="Glass J.I."/>
            <person name="Rusch D."/>
            <person name="Podicherti R."/>
            <person name="Tsui H.-C.T."/>
            <person name="Winkler M.E."/>
        </authorList>
    </citation>
    <scope>NUCLEOTIDE SEQUENCE</scope>
</reference>
<feature type="non-terminal residue" evidence="2">
    <location>
        <position position="353"/>
    </location>
</feature>
<accession>A0A382CF77</accession>
<protein>
    <recommendedName>
        <fullName evidence="1">CHASE2 domain-containing protein</fullName>
    </recommendedName>
</protein>
<feature type="domain" description="CHASE2" evidence="1">
    <location>
        <begin position="41"/>
        <end position="310"/>
    </location>
</feature>
<proteinExistence type="predicted"/>